<accession>A0A1I8H1V6</accession>
<dbReference type="SMART" id="SM00541">
    <property type="entry name" value="FYRN"/>
    <property type="match status" value="1"/>
</dbReference>
<dbReference type="AlphaFoldDB" id="A0A1I8H1V6"/>
<dbReference type="InterPro" id="IPR003888">
    <property type="entry name" value="FYrich_N"/>
</dbReference>
<dbReference type="Gene3D" id="3.30.160.360">
    <property type="match status" value="1"/>
</dbReference>
<dbReference type="SMART" id="SM00542">
    <property type="entry name" value="FYRC"/>
    <property type="match status" value="1"/>
</dbReference>
<dbReference type="GO" id="GO:0044666">
    <property type="term" value="C:MLL3/4 complex"/>
    <property type="evidence" value="ECO:0007669"/>
    <property type="project" value="TreeGrafter"/>
</dbReference>
<feature type="region of interest" description="Disordered" evidence="13">
    <location>
        <begin position="166"/>
        <end position="203"/>
    </location>
</feature>
<evidence type="ECO:0000313" key="16">
    <source>
        <dbReference type="Proteomes" id="UP000095280"/>
    </source>
</evidence>
<keyword evidence="4" id="KW-0808">Transferase</keyword>
<organism evidence="16 17">
    <name type="scientific">Macrostomum lignano</name>
    <dbReference type="NCBI Taxonomy" id="282301"/>
    <lineage>
        <taxon>Eukaryota</taxon>
        <taxon>Metazoa</taxon>
        <taxon>Spiralia</taxon>
        <taxon>Lophotrochozoa</taxon>
        <taxon>Platyhelminthes</taxon>
        <taxon>Rhabditophora</taxon>
        <taxon>Macrostomorpha</taxon>
        <taxon>Macrostomida</taxon>
        <taxon>Macrostomidae</taxon>
        <taxon>Macrostomum</taxon>
    </lineage>
</organism>
<evidence type="ECO:0000256" key="2">
    <source>
        <dbReference type="ARBA" id="ARBA00022553"/>
    </source>
</evidence>
<dbReference type="SUPFAM" id="SSF82199">
    <property type="entry name" value="SET domain"/>
    <property type="match status" value="1"/>
</dbReference>
<dbReference type="GO" id="GO:0042800">
    <property type="term" value="F:histone H3K4 methyltransferase activity"/>
    <property type="evidence" value="ECO:0007669"/>
    <property type="project" value="TreeGrafter"/>
</dbReference>
<dbReference type="PROSITE" id="PS51543">
    <property type="entry name" value="FYRC"/>
    <property type="match status" value="1"/>
</dbReference>
<dbReference type="PANTHER" id="PTHR45888">
    <property type="entry name" value="HL01030P-RELATED"/>
    <property type="match status" value="1"/>
</dbReference>
<feature type="compositionally biased region" description="Basic residues" evidence="13">
    <location>
        <begin position="180"/>
        <end position="190"/>
    </location>
</feature>
<keyword evidence="9" id="KW-0862">Zinc</keyword>
<protein>
    <submittedName>
        <fullName evidence="17">Histone-lysine N-methyltransferase</fullName>
    </submittedName>
</protein>
<keyword evidence="16" id="KW-1185">Reference proteome</keyword>
<dbReference type="GO" id="GO:0008270">
    <property type="term" value="F:zinc ion binding"/>
    <property type="evidence" value="ECO:0007669"/>
    <property type="project" value="UniProtKB-KW"/>
</dbReference>
<dbReference type="PROSITE" id="PS50280">
    <property type="entry name" value="SET"/>
    <property type="match status" value="1"/>
</dbReference>
<dbReference type="PROSITE" id="PS51542">
    <property type="entry name" value="FYRN"/>
    <property type="match status" value="1"/>
</dbReference>
<reference evidence="17" key="1">
    <citation type="submission" date="2016-11" db="UniProtKB">
        <authorList>
            <consortium name="WormBaseParasite"/>
        </authorList>
    </citation>
    <scope>IDENTIFICATION</scope>
</reference>
<dbReference type="InterPro" id="IPR001214">
    <property type="entry name" value="SET_dom"/>
</dbReference>
<evidence type="ECO:0000256" key="7">
    <source>
        <dbReference type="ARBA" id="ARBA00022737"/>
    </source>
</evidence>
<keyword evidence="6" id="KW-0479">Metal-binding</keyword>
<keyword evidence="3" id="KW-0489">Methyltransferase</keyword>
<evidence type="ECO:0000256" key="5">
    <source>
        <dbReference type="ARBA" id="ARBA00022691"/>
    </source>
</evidence>
<evidence type="ECO:0000256" key="10">
    <source>
        <dbReference type="ARBA" id="ARBA00023015"/>
    </source>
</evidence>
<evidence type="ECO:0000256" key="8">
    <source>
        <dbReference type="ARBA" id="ARBA00022771"/>
    </source>
</evidence>
<dbReference type="GO" id="GO:0032259">
    <property type="term" value="P:methylation"/>
    <property type="evidence" value="ECO:0007669"/>
    <property type="project" value="UniProtKB-KW"/>
</dbReference>
<keyword evidence="2" id="KW-0597">Phosphoprotein</keyword>
<keyword evidence="10" id="KW-0805">Transcription regulation</keyword>
<keyword evidence="7" id="KW-0677">Repeat</keyword>
<dbReference type="FunFam" id="2.170.270.10:FF:000003">
    <property type="entry name" value="Histone-lysine N-methyltransferase"/>
    <property type="match status" value="1"/>
</dbReference>
<dbReference type="GO" id="GO:0045944">
    <property type="term" value="P:positive regulation of transcription by RNA polymerase II"/>
    <property type="evidence" value="ECO:0007669"/>
    <property type="project" value="TreeGrafter"/>
</dbReference>
<evidence type="ECO:0000259" key="15">
    <source>
        <dbReference type="PROSITE" id="PS50868"/>
    </source>
</evidence>
<dbReference type="InterPro" id="IPR003889">
    <property type="entry name" value="FYrich_C"/>
</dbReference>
<evidence type="ECO:0000256" key="6">
    <source>
        <dbReference type="ARBA" id="ARBA00022723"/>
    </source>
</evidence>
<evidence type="ECO:0000256" key="1">
    <source>
        <dbReference type="ARBA" id="ARBA00004123"/>
    </source>
</evidence>
<evidence type="ECO:0000313" key="17">
    <source>
        <dbReference type="WBParaSite" id="maker-uti_cns_0003967-snap-gene-0.3-mRNA-1"/>
    </source>
</evidence>
<evidence type="ECO:0000256" key="11">
    <source>
        <dbReference type="ARBA" id="ARBA00023163"/>
    </source>
</evidence>
<dbReference type="InterPro" id="IPR046341">
    <property type="entry name" value="SET_dom_sf"/>
</dbReference>
<dbReference type="Gene3D" id="2.170.270.10">
    <property type="entry name" value="SET domain"/>
    <property type="match status" value="1"/>
</dbReference>
<sequence>VAAALLSDHPEETSLRIGSLELHRLGQLLPAQIASGQFHCSRHIYPVGYLATRIYWSCRYTAVRCRYLCRIDEREGAPEFSVTVSETGHPDESFTSNTCDGVWRPLLTRIHKLRSSAGLINMFPDHITGEDLYGLTEPNILRAVESLPGLDVLKDYAFRPHALQTVSSARGHPSQSAASHPHHHTHLAHHHQPDSLAQSAAPYSKQYSHSKSSQYKRLRTEWQQNVYLGRSRIQGLGLFATRDLEKHSMVIEYIGEVIRNEIANKREKLYESQNRGIYMFRLDDDWIVDATICGGPARYINHSCQPNCSAEVVDVDRGRKIIILANRRVEKGEELTYDYKFDFEDSGSKIPCLCGAPHCRKWMN</sequence>
<dbReference type="Pfam" id="PF05964">
    <property type="entry name" value="FYRN"/>
    <property type="match status" value="1"/>
</dbReference>
<dbReference type="SMART" id="SM00508">
    <property type="entry name" value="PostSET"/>
    <property type="match status" value="1"/>
</dbReference>
<evidence type="ECO:0000259" key="14">
    <source>
        <dbReference type="PROSITE" id="PS50280"/>
    </source>
</evidence>
<dbReference type="Proteomes" id="UP000095280">
    <property type="component" value="Unplaced"/>
</dbReference>
<evidence type="ECO:0000256" key="4">
    <source>
        <dbReference type="ARBA" id="ARBA00022679"/>
    </source>
</evidence>
<dbReference type="GO" id="GO:0003713">
    <property type="term" value="F:transcription coactivator activity"/>
    <property type="evidence" value="ECO:0007669"/>
    <property type="project" value="TreeGrafter"/>
</dbReference>
<keyword evidence="8" id="KW-0863">Zinc-finger</keyword>
<evidence type="ECO:0000256" key="9">
    <source>
        <dbReference type="ARBA" id="ARBA00022833"/>
    </source>
</evidence>
<dbReference type="PANTHER" id="PTHR45888:SF6">
    <property type="entry name" value="HL01030P-RELATED"/>
    <property type="match status" value="1"/>
</dbReference>
<comment type="subcellular location">
    <subcellularLocation>
        <location evidence="1">Nucleus</location>
    </subcellularLocation>
</comment>
<dbReference type="Pfam" id="PF00856">
    <property type="entry name" value="SET"/>
    <property type="match status" value="1"/>
</dbReference>
<evidence type="ECO:0000256" key="3">
    <source>
        <dbReference type="ARBA" id="ARBA00022603"/>
    </source>
</evidence>
<keyword evidence="5" id="KW-0949">S-adenosyl-L-methionine</keyword>
<name>A0A1I8H1V6_9PLAT</name>
<keyword evidence="11" id="KW-0804">Transcription</keyword>
<dbReference type="WBParaSite" id="maker-uti_cns_0003967-snap-gene-0.3-mRNA-1">
    <property type="protein sequence ID" value="maker-uti_cns_0003967-snap-gene-0.3-mRNA-1"/>
    <property type="gene ID" value="maker-uti_cns_0003967-snap-gene-0.3"/>
</dbReference>
<proteinExistence type="predicted"/>
<feature type="domain" description="SET" evidence="14">
    <location>
        <begin position="224"/>
        <end position="340"/>
    </location>
</feature>
<dbReference type="CDD" id="cd19171">
    <property type="entry name" value="SET_KMT2C_2D"/>
    <property type="match status" value="1"/>
</dbReference>
<dbReference type="PROSITE" id="PS50868">
    <property type="entry name" value="POST_SET"/>
    <property type="match status" value="1"/>
</dbReference>
<dbReference type="InterPro" id="IPR003616">
    <property type="entry name" value="Post-SET_dom"/>
</dbReference>
<feature type="domain" description="Post-SET" evidence="15">
    <location>
        <begin position="348"/>
        <end position="364"/>
    </location>
</feature>
<dbReference type="Pfam" id="PF05965">
    <property type="entry name" value="FYRC"/>
    <property type="match status" value="1"/>
</dbReference>
<evidence type="ECO:0000256" key="12">
    <source>
        <dbReference type="ARBA" id="ARBA00023242"/>
    </source>
</evidence>
<evidence type="ECO:0000256" key="13">
    <source>
        <dbReference type="SAM" id="MobiDB-lite"/>
    </source>
</evidence>
<dbReference type="SMART" id="SM00317">
    <property type="entry name" value="SET"/>
    <property type="match status" value="1"/>
</dbReference>
<keyword evidence="12" id="KW-0539">Nucleus</keyword>